<accession>S7S222</accession>
<dbReference type="eggNOG" id="KOG0548">
    <property type="taxonomic scope" value="Eukaryota"/>
</dbReference>
<evidence type="ECO:0000313" key="2">
    <source>
        <dbReference type="Proteomes" id="UP000030669"/>
    </source>
</evidence>
<dbReference type="STRING" id="670483.S7S222"/>
<keyword evidence="2" id="KW-1185">Reference proteome</keyword>
<gene>
    <name evidence="1" type="ORF">GLOTRDRAFT_114378</name>
</gene>
<dbReference type="OrthoDB" id="2423701at2759"/>
<name>S7S222_GLOTA</name>
<dbReference type="GeneID" id="19299872"/>
<protein>
    <submittedName>
        <fullName evidence="1">Uncharacterized protein</fullName>
    </submittedName>
</protein>
<dbReference type="RefSeq" id="XP_007862713.1">
    <property type="nucleotide sequence ID" value="XM_007864522.1"/>
</dbReference>
<evidence type="ECO:0000313" key="1">
    <source>
        <dbReference type="EMBL" id="EPQ59829.1"/>
    </source>
</evidence>
<dbReference type="HOGENOM" id="CLU_078567_0_0_1"/>
<organism evidence="1 2">
    <name type="scientific">Gloeophyllum trabeum (strain ATCC 11539 / FP-39264 / Madison 617)</name>
    <name type="common">Brown rot fungus</name>
    <dbReference type="NCBI Taxonomy" id="670483"/>
    <lineage>
        <taxon>Eukaryota</taxon>
        <taxon>Fungi</taxon>
        <taxon>Dikarya</taxon>
        <taxon>Basidiomycota</taxon>
        <taxon>Agaricomycotina</taxon>
        <taxon>Agaricomycetes</taxon>
        <taxon>Gloeophyllales</taxon>
        <taxon>Gloeophyllaceae</taxon>
        <taxon>Gloeophyllum</taxon>
    </lineage>
</organism>
<dbReference type="KEGG" id="gtr:GLOTRDRAFT_114378"/>
<dbReference type="AlphaFoldDB" id="S7S222"/>
<dbReference type="EMBL" id="KB469297">
    <property type="protein sequence ID" value="EPQ59829.1"/>
    <property type="molecule type" value="Genomic_DNA"/>
</dbReference>
<proteinExistence type="predicted"/>
<dbReference type="Proteomes" id="UP000030669">
    <property type="component" value="Unassembled WGS sequence"/>
</dbReference>
<dbReference type="OMA" id="IWENSAM"/>
<reference evidence="1 2" key="1">
    <citation type="journal article" date="2012" name="Science">
        <title>The Paleozoic origin of enzymatic lignin decomposition reconstructed from 31 fungal genomes.</title>
        <authorList>
            <person name="Floudas D."/>
            <person name="Binder M."/>
            <person name="Riley R."/>
            <person name="Barry K."/>
            <person name="Blanchette R.A."/>
            <person name="Henrissat B."/>
            <person name="Martinez A.T."/>
            <person name="Otillar R."/>
            <person name="Spatafora J.W."/>
            <person name="Yadav J.S."/>
            <person name="Aerts A."/>
            <person name="Benoit I."/>
            <person name="Boyd A."/>
            <person name="Carlson A."/>
            <person name="Copeland A."/>
            <person name="Coutinho P.M."/>
            <person name="de Vries R.P."/>
            <person name="Ferreira P."/>
            <person name="Findley K."/>
            <person name="Foster B."/>
            <person name="Gaskell J."/>
            <person name="Glotzer D."/>
            <person name="Gorecki P."/>
            <person name="Heitman J."/>
            <person name="Hesse C."/>
            <person name="Hori C."/>
            <person name="Igarashi K."/>
            <person name="Jurgens J.A."/>
            <person name="Kallen N."/>
            <person name="Kersten P."/>
            <person name="Kohler A."/>
            <person name="Kuees U."/>
            <person name="Kumar T.K.A."/>
            <person name="Kuo A."/>
            <person name="LaButti K."/>
            <person name="Larrondo L.F."/>
            <person name="Lindquist E."/>
            <person name="Ling A."/>
            <person name="Lombard V."/>
            <person name="Lucas S."/>
            <person name="Lundell T."/>
            <person name="Martin R."/>
            <person name="McLaughlin D.J."/>
            <person name="Morgenstern I."/>
            <person name="Morin E."/>
            <person name="Murat C."/>
            <person name="Nagy L.G."/>
            <person name="Nolan M."/>
            <person name="Ohm R.A."/>
            <person name="Patyshakuliyeva A."/>
            <person name="Rokas A."/>
            <person name="Ruiz-Duenas F.J."/>
            <person name="Sabat G."/>
            <person name="Salamov A."/>
            <person name="Samejima M."/>
            <person name="Schmutz J."/>
            <person name="Slot J.C."/>
            <person name="St John F."/>
            <person name="Stenlid J."/>
            <person name="Sun H."/>
            <person name="Sun S."/>
            <person name="Syed K."/>
            <person name="Tsang A."/>
            <person name="Wiebenga A."/>
            <person name="Young D."/>
            <person name="Pisabarro A."/>
            <person name="Eastwood D.C."/>
            <person name="Martin F."/>
            <person name="Cullen D."/>
            <person name="Grigoriev I.V."/>
            <person name="Hibbett D.S."/>
        </authorList>
    </citation>
    <scope>NUCLEOTIDE SEQUENCE [LARGE SCALE GENOMIC DNA]</scope>
    <source>
        <strain evidence="1 2">ATCC 11539</strain>
    </source>
</reference>
<sequence>MEVMQTKAWMTGGPRAVKESALSRLHRMGWEDVRPALSTTIRGWIMRGFVESCVRGNHALGLEFLGCALEVLEWGRTEWAGVPDDKRGAIFHNAFIRGVRCMRLKVLGVDYRAGLSDRSRDDSLGKLREILAESDAILDDGEVQSLQANVVYEPGSILSFIIYPRGRALAMKGFYYKQMVLSKTLRTAQEVEDHFRNAAKYYLQAAETFSEDDEQHTWYLYAALENLFKAGTPIKATLPIMKRIGLSMDKMKRIWEYSAMAMGCRDKTLERAIRMQRDVVKGMREGRYTMEDKVMPHPPWDYNIAADP</sequence>